<dbReference type="InterPro" id="IPR003782">
    <property type="entry name" value="SCO1/SenC"/>
</dbReference>
<dbReference type="InterPro" id="IPR036249">
    <property type="entry name" value="Thioredoxin-like_sf"/>
</dbReference>
<feature type="domain" description="Thioredoxin" evidence="5">
    <location>
        <begin position="34"/>
        <end position="198"/>
    </location>
</feature>
<keyword evidence="2 3" id="KW-0186">Copper</keyword>
<sequence length="198" mass="21263">MRRGILIGLWIAVAAALVGVTALWVLSRNQGGIAGGERLGASFALVDEKGAPVTEEIFEGHPSAVFFGFTHCPDVCPTTLADMASWRDALGDKADDLALVFVTVDPERDTPKVMADYVSAFDAGIRGITGQPDKVRAMLDDYHVFYRKVETEGGDYTMDHTASVFLLDADGRLAGTINFNEDRDAALAKLNRLLDGAA</sequence>
<feature type="binding site" evidence="3">
    <location>
        <position position="76"/>
    </location>
    <ligand>
        <name>Cu cation</name>
        <dbReference type="ChEBI" id="CHEBI:23378"/>
    </ligand>
</feature>
<dbReference type="Gene3D" id="3.40.30.10">
    <property type="entry name" value="Glutaredoxin"/>
    <property type="match status" value="1"/>
</dbReference>
<feature type="disulfide bond" description="Redox-active" evidence="4">
    <location>
        <begin position="72"/>
        <end position="76"/>
    </location>
</feature>
<evidence type="ECO:0000313" key="6">
    <source>
        <dbReference type="EMBL" id="SCZ41740.1"/>
    </source>
</evidence>
<evidence type="ECO:0000256" key="3">
    <source>
        <dbReference type="PIRSR" id="PIRSR603782-1"/>
    </source>
</evidence>
<dbReference type="OrthoDB" id="9790194at2"/>
<protein>
    <submittedName>
        <fullName evidence="6">Protein SCO1/2</fullName>
    </submittedName>
</protein>
<feature type="binding site" evidence="3">
    <location>
        <position position="160"/>
    </location>
    <ligand>
        <name>Cu cation</name>
        <dbReference type="ChEBI" id="CHEBI:23378"/>
    </ligand>
</feature>
<dbReference type="AlphaFoldDB" id="A0A1G5NYF1"/>
<evidence type="ECO:0000313" key="7">
    <source>
        <dbReference type="Proteomes" id="UP000199347"/>
    </source>
</evidence>
<evidence type="ECO:0000256" key="4">
    <source>
        <dbReference type="PIRSR" id="PIRSR603782-2"/>
    </source>
</evidence>
<dbReference type="FunFam" id="3.40.30.10:FF:000013">
    <property type="entry name" value="Blast:Protein SCO1 homolog, mitochondrial"/>
    <property type="match status" value="1"/>
</dbReference>
<organism evidence="6 7">
    <name type="scientific">Afifella marina DSM 2698</name>
    <dbReference type="NCBI Taxonomy" id="1120955"/>
    <lineage>
        <taxon>Bacteria</taxon>
        <taxon>Pseudomonadati</taxon>
        <taxon>Pseudomonadota</taxon>
        <taxon>Alphaproteobacteria</taxon>
        <taxon>Hyphomicrobiales</taxon>
        <taxon>Afifellaceae</taxon>
        <taxon>Afifella</taxon>
    </lineage>
</organism>
<evidence type="ECO:0000256" key="2">
    <source>
        <dbReference type="ARBA" id="ARBA00023008"/>
    </source>
</evidence>
<dbReference type="SUPFAM" id="SSF52833">
    <property type="entry name" value="Thioredoxin-like"/>
    <property type="match status" value="1"/>
</dbReference>
<accession>A0A1G5NYF1</accession>
<dbReference type="EMBL" id="FMVW01000007">
    <property type="protein sequence ID" value="SCZ41740.1"/>
    <property type="molecule type" value="Genomic_DNA"/>
</dbReference>
<name>A0A1G5NYF1_AFIMA</name>
<dbReference type="CDD" id="cd02968">
    <property type="entry name" value="SCO"/>
    <property type="match status" value="1"/>
</dbReference>
<dbReference type="STRING" id="1120955.SAMN03080610_02791"/>
<dbReference type="GO" id="GO:0046872">
    <property type="term" value="F:metal ion binding"/>
    <property type="evidence" value="ECO:0007669"/>
    <property type="project" value="UniProtKB-KW"/>
</dbReference>
<comment type="similarity">
    <text evidence="1">Belongs to the SCO1/2 family.</text>
</comment>
<gene>
    <name evidence="6" type="ORF">SAMN03080610_02791</name>
</gene>
<dbReference type="PROSITE" id="PS51352">
    <property type="entry name" value="THIOREDOXIN_2"/>
    <property type="match status" value="1"/>
</dbReference>
<dbReference type="RefSeq" id="WP_092814422.1">
    <property type="nucleotide sequence ID" value="NZ_FMVW01000007.1"/>
</dbReference>
<dbReference type="PANTHER" id="PTHR12151">
    <property type="entry name" value="ELECTRON TRANSPORT PROTIN SCO1/SENC FAMILY MEMBER"/>
    <property type="match status" value="1"/>
</dbReference>
<reference evidence="6 7" key="1">
    <citation type="submission" date="2016-10" db="EMBL/GenBank/DDBJ databases">
        <authorList>
            <person name="de Groot N.N."/>
        </authorList>
    </citation>
    <scope>NUCLEOTIDE SEQUENCE [LARGE SCALE GENOMIC DNA]</scope>
    <source>
        <strain evidence="6 7">DSM 2698</strain>
    </source>
</reference>
<evidence type="ECO:0000259" key="5">
    <source>
        <dbReference type="PROSITE" id="PS51352"/>
    </source>
</evidence>
<keyword evidence="3" id="KW-0479">Metal-binding</keyword>
<dbReference type="InterPro" id="IPR013766">
    <property type="entry name" value="Thioredoxin_domain"/>
</dbReference>
<proteinExistence type="inferred from homology"/>
<evidence type="ECO:0000256" key="1">
    <source>
        <dbReference type="ARBA" id="ARBA00010996"/>
    </source>
</evidence>
<keyword evidence="4" id="KW-1015">Disulfide bond</keyword>
<dbReference type="PANTHER" id="PTHR12151:SF25">
    <property type="entry name" value="LINALOOL DEHYDRATASE_ISOMERASE DOMAIN-CONTAINING PROTEIN"/>
    <property type="match status" value="1"/>
</dbReference>
<dbReference type="Proteomes" id="UP000199347">
    <property type="component" value="Unassembled WGS sequence"/>
</dbReference>
<feature type="binding site" evidence="3">
    <location>
        <position position="72"/>
    </location>
    <ligand>
        <name>Cu cation</name>
        <dbReference type="ChEBI" id="CHEBI:23378"/>
    </ligand>
</feature>
<keyword evidence="7" id="KW-1185">Reference proteome</keyword>
<dbReference type="Pfam" id="PF02630">
    <property type="entry name" value="SCO1-SenC"/>
    <property type="match status" value="1"/>
</dbReference>